<evidence type="ECO:0000256" key="6">
    <source>
        <dbReference type="SAM" id="Phobius"/>
    </source>
</evidence>
<keyword evidence="2" id="KW-1003">Cell membrane</keyword>
<evidence type="ECO:0000313" key="11">
    <source>
        <dbReference type="Proteomes" id="UP000092871"/>
    </source>
</evidence>
<accession>A0A1C3JMA2</accession>
<gene>
    <name evidence="8" type="primary">yijE</name>
    <name evidence="8" type="ORF">MGA5115_00339</name>
    <name evidence="9" type="ORF">MGA5116_01900</name>
</gene>
<sequence>MPAFVYLLLPILFWSGNYVLGRLTVSGGIDPYTISFFRWGFACLLIMPFALPKIRKDWPLVIKHWPMLLFFAFLGICNYNLFLYIGLTSTTVTNAVLLNSIMPVMILITARLLLGSKTSQLQNVGIIISTIGAIVIVSRGSLDTLLHLTVSKGDLWIITAAVSWAVYSVLLIRRPGMHLLSFFAVTAIMGTCIQFPLYVLFSHTEISTLTTANWGAILYMAIFASIGAFICWNVGIQQLGAATAGHFVHLLPVFSIFLSIIFLEETIQSFHGIGIMLIFSGIGIATILNQRVKKHALTKSFGD</sequence>
<dbReference type="Pfam" id="PF00892">
    <property type="entry name" value="EamA"/>
    <property type="match status" value="2"/>
</dbReference>
<dbReference type="InterPro" id="IPR000620">
    <property type="entry name" value="EamA_dom"/>
</dbReference>
<keyword evidence="10" id="KW-1185">Reference proteome</keyword>
<dbReference type="EMBL" id="FLRA01000002">
    <property type="protein sequence ID" value="SBT16259.1"/>
    <property type="molecule type" value="Genomic_DNA"/>
</dbReference>
<dbReference type="Proteomes" id="UP000092840">
    <property type="component" value="Unassembled WGS sequence"/>
</dbReference>
<feature type="transmembrane region" description="Helical" evidence="6">
    <location>
        <begin position="64"/>
        <end position="86"/>
    </location>
</feature>
<dbReference type="AlphaFoldDB" id="A0A1C3JMA2"/>
<feature type="transmembrane region" description="Helical" evidence="6">
    <location>
        <begin position="244"/>
        <end position="263"/>
    </location>
</feature>
<feature type="domain" description="EamA" evidence="7">
    <location>
        <begin position="3"/>
        <end position="137"/>
    </location>
</feature>
<evidence type="ECO:0000256" key="1">
    <source>
        <dbReference type="ARBA" id="ARBA00004651"/>
    </source>
</evidence>
<dbReference type="PANTHER" id="PTHR32322:SF18">
    <property type="entry name" value="S-ADENOSYLMETHIONINE_S-ADENOSYLHOMOCYSTEINE TRANSPORTER"/>
    <property type="match status" value="1"/>
</dbReference>
<protein>
    <submittedName>
        <fullName evidence="8 9">Inner membrane transporter yiJE</fullName>
    </submittedName>
</protein>
<feature type="transmembrane region" description="Helical" evidence="6">
    <location>
        <begin position="31"/>
        <end position="52"/>
    </location>
</feature>
<reference evidence="9 10" key="2">
    <citation type="submission" date="2016-06" db="EMBL/GenBank/DDBJ databases">
        <authorList>
            <person name="Rodrigo-Torres L."/>
            <person name="Arahal D.R."/>
        </authorList>
    </citation>
    <scope>NUCLEOTIDE SEQUENCE [LARGE SCALE GENOMIC DNA]</scope>
    <source>
        <strain evidence="9 10">CECT 5116</strain>
    </source>
</reference>
<evidence type="ECO:0000256" key="2">
    <source>
        <dbReference type="ARBA" id="ARBA00022475"/>
    </source>
</evidence>
<feature type="domain" description="EamA" evidence="7">
    <location>
        <begin position="152"/>
        <end position="285"/>
    </location>
</feature>
<evidence type="ECO:0000256" key="3">
    <source>
        <dbReference type="ARBA" id="ARBA00022692"/>
    </source>
</evidence>
<evidence type="ECO:0000259" key="7">
    <source>
        <dbReference type="Pfam" id="PF00892"/>
    </source>
</evidence>
<keyword evidence="4 6" id="KW-1133">Transmembrane helix</keyword>
<evidence type="ECO:0000256" key="4">
    <source>
        <dbReference type="ARBA" id="ARBA00022989"/>
    </source>
</evidence>
<feature type="transmembrane region" description="Helical" evidence="6">
    <location>
        <begin position="179"/>
        <end position="201"/>
    </location>
</feature>
<keyword evidence="3 6" id="KW-0812">Transmembrane</keyword>
<dbReference type="RefSeq" id="WP_067030860.1">
    <property type="nucleotide sequence ID" value="NZ_FLRA01000002.1"/>
</dbReference>
<comment type="subcellular location">
    <subcellularLocation>
        <location evidence="1">Cell membrane</location>
        <topology evidence="1">Multi-pass membrane protein</topology>
    </subcellularLocation>
</comment>
<feature type="transmembrane region" description="Helical" evidence="6">
    <location>
        <begin position="269"/>
        <end position="289"/>
    </location>
</feature>
<dbReference type="GO" id="GO:0005886">
    <property type="term" value="C:plasma membrane"/>
    <property type="evidence" value="ECO:0007669"/>
    <property type="project" value="UniProtKB-SubCell"/>
</dbReference>
<feature type="transmembrane region" description="Helical" evidence="6">
    <location>
        <begin position="121"/>
        <end position="142"/>
    </location>
</feature>
<evidence type="ECO:0000313" key="8">
    <source>
        <dbReference type="EMBL" id="SBT16259.1"/>
    </source>
</evidence>
<dbReference type="PANTHER" id="PTHR32322">
    <property type="entry name" value="INNER MEMBRANE TRANSPORTER"/>
    <property type="match status" value="1"/>
</dbReference>
<dbReference type="Proteomes" id="UP000092871">
    <property type="component" value="Unassembled WGS sequence"/>
</dbReference>
<organism evidence="8 11">
    <name type="scientific">Marinomonas gallaica</name>
    <dbReference type="NCBI Taxonomy" id="1806667"/>
    <lineage>
        <taxon>Bacteria</taxon>
        <taxon>Pseudomonadati</taxon>
        <taxon>Pseudomonadota</taxon>
        <taxon>Gammaproteobacteria</taxon>
        <taxon>Oceanospirillales</taxon>
        <taxon>Oceanospirillaceae</taxon>
        <taxon>Marinomonas</taxon>
    </lineage>
</organism>
<keyword evidence="5 6" id="KW-0472">Membrane</keyword>
<proteinExistence type="predicted"/>
<dbReference type="EMBL" id="FLRB01000012">
    <property type="protein sequence ID" value="SBT21307.1"/>
    <property type="molecule type" value="Genomic_DNA"/>
</dbReference>
<dbReference type="OrthoDB" id="4167046at2"/>
<feature type="transmembrane region" description="Helical" evidence="6">
    <location>
        <begin position="213"/>
        <end position="232"/>
    </location>
</feature>
<reference evidence="8 11" key="1">
    <citation type="submission" date="2016-06" db="EMBL/GenBank/DDBJ databases">
        <authorList>
            <person name="Kjaerup R.B."/>
            <person name="Dalgaard T.S."/>
            <person name="Juul-Madsen H.R."/>
        </authorList>
    </citation>
    <scope>NUCLEOTIDE SEQUENCE [LARGE SCALE GENOMIC DNA]</scope>
    <source>
        <strain evidence="8 11">CECT 5115</strain>
    </source>
</reference>
<evidence type="ECO:0000313" key="10">
    <source>
        <dbReference type="Proteomes" id="UP000092840"/>
    </source>
</evidence>
<dbReference type="InterPro" id="IPR050638">
    <property type="entry name" value="AA-Vitamin_Transporters"/>
</dbReference>
<dbReference type="InterPro" id="IPR037185">
    <property type="entry name" value="EmrE-like"/>
</dbReference>
<feature type="transmembrane region" description="Helical" evidence="6">
    <location>
        <begin position="154"/>
        <end position="172"/>
    </location>
</feature>
<feature type="transmembrane region" description="Helical" evidence="6">
    <location>
        <begin position="92"/>
        <end position="114"/>
    </location>
</feature>
<name>A0A1C3JMA2_9GAMM</name>
<dbReference type="SUPFAM" id="SSF103481">
    <property type="entry name" value="Multidrug resistance efflux transporter EmrE"/>
    <property type="match status" value="2"/>
</dbReference>
<evidence type="ECO:0000313" key="9">
    <source>
        <dbReference type="EMBL" id="SBT21307.1"/>
    </source>
</evidence>
<evidence type="ECO:0000256" key="5">
    <source>
        <dbReference type="ARBA" id="ARBA00023136"/>
    </source>
</evidence>